<dbReference type="SUPFAM" id="SSF55257">
    <property type="entry name" value="RBP11-like subunits of RNA polymerase"/>
    <property type="match status" value="1"/>
</dbReference>
<dbReference type="GO" id="GO:0042797">
    <property type="term" value="P:tRNA transcription by RNA polymerase III"/>
    <property type="evidence" value="ECO:0007669"/>
    <property type="project" value="EnsemblFungi"/>
</dbReference>
<evidence type="ECO:0000313" key="5">
    <source>
        <dbReference type="EMBL" id="OCT54743.1"/>
    </source>
</evidence>
<dbReference type="GO" id="GO:0006362">
    <property type="term" value="P:transcription elongation by RNA polymerase I"/>
    <property type="evidence" value="ECO:0007669"/>
    <property type="project" value="EnsemblFungi"/>
</dbReference>
<sequence length="140" mass="15865">MSDEDPNSQEAPERRWEEAEELWLGGAKKLVVLPGASSHAVSFQIEQEDHTLGNALRYFVNKKSAGFADRYCNSPDVEFCGYTIPHPSETKMNIRIQTWEDTKTTATDALRKGLEDMIEACDVISEKFHDARDEFDPQPS</sequence>
<dbReference type="InterPro" id="IPR036603">
    <property type="entry name" value="RBP11-like"/>
</dbReference>
<dbReference type="STRING" id="86049.A0A1C1D1J7"/>
<dbReference type="GO" id="GO:0006361">
    <property type="term" value="P:transcription initiation at RNA polymerase I promoter"/>
    <property type="evidence" value="ECO:0007669"/>
    <property type="project" value="EnsemblFungi"/>
</dbReference>
<dbReference type="HAMAP" id="MF_00261">
    <property type="entry name" value="RNApol_arch_Rpo11"/>
    <property type="match status" value="1"/>
</dbReference>
<proteinExistence type="inferred from homology"/>
<dbReference type="OrthoDB" id="510325at2759"/>
<comment type="caution">
    <text evidence="5">The sequence shown here is derived from an EMBL/GenBank/DDBJ whole genome shotgun (WGS) entry which is preliminary data.</text>
</comment>
<dbReference type="CDD" id="cd07029">
    <property type="entry name" value="RNAP_I_III_AC19"/>
    <property type="match status" value="1"/>
</dbReference>
<dbReference type="GO" id="GO:0006386">
    <property type="term" value="P:termination of RNA polymerase III transcription"/>
    <property type="evidence" value="ECO:0007669"/>
    <property type="project" value="EnsemblFungi"/>
</dbReference>
<dbReference type="GO" id="GO:0005736">
    <property type="term" value="C:RNA polymerase I complex"/>
    <property type="evidence" value="ECO:0007669"/>
    <property type="project" value="EnsemblFungi"/>
</dbReference>
<dbReference type="InterPro" id="IPR033898">
    <property type="entry name" value="RNAP_AC19"/>
</dbReference>
<accession>A0A1C1D1J7</accession>
<dbReference type="GO" id="GO:0006363">
    <property type="term" value="P:termination of RNA polymerase I transcription"/>
    <property type="evidence" value="ECO:0007669"/>
    <property type="project" value="EnsemblFungi"/>
</dbReference>
<dbReference type="VEuPathDB" id="FungiDB:CLCR_03137"/>
<evidence type="ECO:0000256" key="3">
    <source>
        <dbReference type="ARBA" id="ARBA00025751"/>
    </source>
</evidence>
<evidence type="ECO:0000313" key="6">
    <source>
        <dbReference type="Proteomes" id="UP000094526"/>
    </source>
</evidence>
<reference evidence="6" key="1">
    <citation type="submission" date="2015-07" db="EMBL/GenBank/DDBJ databases">
        <authorList>
            <person name="Teixeira M.M."/>
            <person name="Souza R.C."/>
            <person name="Almeida L.G."/>
            <person name="Vicente V.A."/>
            <person name="de Hoog S."/>
            <person name="Bocca A.L."/>
            <person name="de Almeida S.R."/>
            <person name="Vasconcelos A.T."/>
            <person name="Felipe M.S."/>
        </authorList>
    </citation>
    <scope>NUCLEOTIDE SEQUENCE [LARGE SCALE GENOMIC DNA]</scope>
    <source>
        <strain evidence="6">KSF</strain>
    </source>
</reference>
<name>A0A1C1D1J7_9EURO</name>
<dbReference type="VEuPathDB" id="FungiDB:G647_04841"/>
<dbReference type="GO" id="GO:0046983">
    <property type="term" value="F:protein dimerization activity"/>
    <property type="evidence" value="ECO:0007669"/>
    <property type="project" value="InterPro"/>
</dbReference>
<evidence type="ECO:0000256" key="1">
    <source>
        <dbReference type="ARBA" id="ARBA00022478"/>
    </source>
</evidence>
<organism evidence="5 6">
    <name type="scientific">Cladophialophora carrionii</name>
    <dbReference type="NCBI Taxonomy" id="86049"/>
    <lineage>
        <taxon>Eukaryota</taxon>
        <taxon>Fungi</taxon>
        <taxon>Dikarya</taxon>
        <taxon>Ascomycota</taxon>
        <taxon>Pezizomycotina</taxon>
        <taxon>Eurotiomycetes</taxon>
        <taxon>Chaetothyriomycetidae</taxon>
        <taxon>Chaetothyriales</taxon>
        <taxon>Herpotrichiellaceae</taxon>
        <taxon>Cladophialophora</taxon>
    </lineage>
</organism>
<dbReference type="EMBL" id="LGRB01000003">
    <property type="protein sequence ID" value="OCT54743.1"/>
    <property type="molecule type" value="Genomic_DNA"/>
</dbReference>
<keyword evidence="1 5" id="KW-0240">DNA-directed RNA polymerase</keyword>
<dbReference type="GO" id="GO:0005666">
    <property type="term" value="C:RNA polymerase III complex"/>
    <property type="evidence" value="ECO:0007669"/>
    <property type="project" value="EnsemblFungi"/>
</dbReference>
<keyword evidence="6" id="KW-1185">Reference proteome</keyword>
<keyword evidence="2" id="KW-0804">Transcription</keyword>
<dbReference type="InterPro" id="IPR022905">
    <property type="entry name" value="Rpo11-like"/>
</dbReference>
<protein>
    <submittedName>
        <fullName evidence="5">DNA-directed RNA polymerases I and III subunit RPAC2</fullName>
    </submittedName>
</protein>
<evidence type="ECO:0000256" key="2">
    <source>
        <dbReference type="ARBA" id="ARBA00023163"/>
    </source>
</evidence>
<comment type="similarity">
    <text evidence="3">Belongs to the archaeal Rpo11/eukaryotic RPB11/RPC19 RNA polymerase subunit family.</text>
</comment>
<dbReference type="GO" id="GO:0003899">
    <property type="term" value="F:DNA-directed RNA polymerase activity"/>
    <property type="evidence" value="ECO:0007669"/>
    <property type="project" value="EnsemblFungi"/>
</dbReference>
<evidence type="ECO:0000259" key="4">
    <source>
        <dbReference type="Pfam" id="PF13656"/>
    </source>
</evidence>
<dbReference type="GO" id="GO:0055029">
    <property type="term" value="C:nuclear DNA-directed RNA polymerase complex"/>
    <property type="evidence" value="ECO:0007669"/>
    <property type="project" value="UniProtKB-ARBA"/>
</dbReference>
<dbReference type="Gene3D" id="3.30.1360.10">
    <property type="entry name" value="RNA polymerase, RBP11-like subunit"/>
    <property type="match status" value="1"/>
</dbReference>
<dbReference type="InterPro" id="IPR009025">
    <property type="entry name" value="RBP11-like_dimer"/>
</dbReference>
<dbReference type="PANTHER" id="PTHR13946:SF28">
    <property type="entry name" value="DNA-DIRECTED RNA POLYMERASES I AND III SUBUNIT RPAC2"/>
    <property type="match status" value="1"/>
</dbReference>
<dbReference type="Proteomes" id="UP000094526">
    <property type="component" value="Unassembled WGS sequence"/>
</dbReference>
<feature type="domain" description="DNA-directed RNA polymerase RBP11-like dimerisation" evidence="4">
    <location>
        <begin position="41"/>
        <end position="126"/>
    </location>
</feature>
<gene>
    <name evidence="5" type="primary">rpc19</name>
    <name evidence="5" type="ORF">CLCR_03137</name>
</gene>
<dbReference type="Pfam" id="PF13656">
    <property type="entry name" value="RNA_pol_L_2"/>
    <property type="match status" value="1"/>
</dbReference>
<dbReference type="GO" id="GO:0006384">
    <property type="term" value="P:transcription initiation at RNA polymerase III promoter"/>
    <property type="evidence" value="ECO:0007669"/>
    <property type="project" value="EnsemblFungi"/>
</dbReference>
<dbReference type="AlphaFoldDB" id="A0A1C1D1J7"/>
<dbReference type="PANTHER" id="PTHR13946">
    <property type="entry name" value="DNA-DIRECTED RNA POLYMERASE I,II,III"/>
    <property type="match status" value="1"/>
</dbReference>